<reference evidence="1 2" key="1">
    <citation type="journal article" date="2010" name="Stand. Genomic Sci.">
        <title>Complete genome sequence of Ignisphaera aggregans type strain (AQ1.S1).</title>
        <authorList>
            <person name="Goker M."/>
            <person name="Held B."/>
            <person name="Lapidus A."/>
            <person name="Nolan M."/>
            <person name="Spring S."/>
            <person name="Yasawong M."/>
            <person name="Lucas S."/>
            <person name="Glavina Del Rio T."/>
            <person name="Tice H."/>
            <person name="Cheng J.F."/>
            <person name="Goodwin L."/>
            <person name="Tapia R."/>
            <person name="Pitluck S."/>
            <person name="Liolios K."/>
            <person name="Ivanova N."/>
            <person name="Mavromatis K."/>
            <person name="Mikhailova N."/>
            <person name="Pati A."/>
            <person name="Chen A."/>
            <person name="Palaniappan K."/>
            <person name="Brambilla E."/>
            <person name="Land M."/>
            <person name="Hauser L."/>
            <person name="Chang Y.J."/>
            <person name="Jeffries C.D."/>
            <person name="Brettin T."/>
            <person name="Detter J.C."/>
            <person name="Han C."/>
            <person name="Rohde M."/>
            <person name="Sikorski J."/>
            <person name="Woyke T."/>
            <person name="Bristow J."/>
            <person name="Eisen J.A."/>
            <person name="Markowitz V."/>
            <person name="Hugenholtz P."/>
            <person name="Kyrpides N.C."/>
            <person name="Klenk H.P."/>
        </authorList>
    </citation>
    <scope>NUCLEOTIDE SEQUENCE [LARGE SCALE GENOMIC DNA]</scope>
    <source>
        <strain evidence="2">DSM 17230 / JCM 13409 / AQ1.S1</strain>
    </source>
</reference>
<sequence length="130" mass="15135">MMLEEYISIQSSSEWIQKVREILDSVGIRYEAEEAIRIHIDDMVLQISETEDGGFTIVASIELSSRPSLQDIDRIVNVLGKTLRLLSITERELVYELDTSLPSYPFLYISIRYRDLDELLNDLRKIVRNI</sequence>
<proteinExistence type="predicted"/>
<dbReference type="HOGENOM" id="CLU_1933238_0_0_2"/>
<evidence type="ECO:0000313" key="1">
    <source>
        <dbReference type="EMBL" id="ADM28429.1"/>
    </source>
</evidence>
<accession>E0SRP8</accession>
<gene>
    <name evidence="1" type="ordered locus">Igag_1631</name>
</gene>
<dbReference type="KEGG" id="iag:Igag_1631"/>
<dbReference type="EMBL" id="CP002098">
    <property type="protein sequence ID" value="ADM28429.1"/>
    <property type="molecule type" value="Genomic_DNA"/>
</dbReference>
<evidence type="ECO:0000313" key="2">
    <source>
        <dbReference type="Proteomes" id="UP000001304"/>
    </source>
</evidence>
<dbReference type="AlphaFoldDB" id="E0SRP8"/>
<protein>
    <submittedName>
        <fullName evidence="1">Uncharacterized protein</fullName>
    </submittedName>
</protein>
<name>E0SRP8_IGNAA</name>
<organism evidence="1 2">
    <name type="scientific">Ignisphaera aggregans (strain DSM 17230 / JCM 13409 / AQ1.S1)</name>
    <dbReference type="NCBI Taxonomy" id="583356"/>
    <lineage>
        <taxon>Archaea</taxon>
        <taxon>Thermoproteota</taxon>
        <taxon>Thermoprotei</taxon>
        <taxon>Desulfurococcales</taxon>
        <taxon>Desulfurococcaceae</taxon>
        <taxon>Ignisphaera</taxon>
    </lineage>
</organism>
<keyword evidence="2" id="KW-1185">Reference proteome</keyword>
<dbReference type="Proteomes" id="UP000001304">
    <property type="component" value="Chromosome"/>
</dbReference>
<dbReference type="STRING" id="583356.Igag_1631"/>
<dbReference type="BioCyc" id="IAGG583356:GHAH-1619-MONOMER"/>